<keyword evidence="1" id="KW-0805">Transcription regulation</keyword>
<dbReference type="PANTHER" id="PTHR43537:SF5">
    <property type="entry name" value="UXU OPERON TRANSCRIPTIONAL REGULATOR"/>
    <property type="match status" value="1"/>
</dbReference>
<dbReference type="Proteomes" id="UP000515570">
    <property type="component" value="Chromosome"/>
</dbReference>
<dbReference type="GO" id="GO:0003677">
    <property type="term" value="F:DNA binding"/>
    <property type="evidence" value="ECO:0007669"/>
    <property type="project" value="UniProtKB-KW"/>
</dbReference>
<protein>
    <submittedName>
        <fullName evidence="5">FadR family transcriptional regulator</fullName>
    </submittedName>
</protein>
<feature type="domain" description="HTH gntR-type" evidence="4">
    <location>
        <begin position="6"/>
        <end position="78"/>
    </location>
</feature>
<dbReference type="Gene3D" id="1.10.10.10">
    <property type="entry name" value="Winged helix-like DNA-binding domain superfamily/Winged helix DNA-binding domain"/>
    <property type="match status" value="1"/>
</dbReference>
<evidence type="ECO:0000256" key="2">
    <source>
        <dbReference type="ARBA" id="ARBA00023125"/>
    </source>
</evidence>
<keyword evidence="2" id="KW-0238">DNA-binding</keyword>
<organism evidence="5 6">
    <name type="scientific">Corynebacterium hindlerae</name>
    <dbReference type="NCBI Taxonomy" id="699041"/>
    <lineage>
        <taxon>Bacteria</taxon>
        <taxon>Bacillati</taxon>
        <taxon>Actinomycetota</taxon>
        <taxon>Actinomycetes</taxon>
        <taxon>Mycobacteriales</taxon>
        <taxon>Corynebacteriaceae</taxon>
        <taxon>Corynebacterium</taxon>
    </lineage>
</organism>
<keyword evidence="3" id="KW-0804">Transcription</keyword>
<evidence type="ECO:0000259" key="4">
    <source>
        <dbReference type="PROSITE" id="PS50949"/>
    </source>
</evidence>
<dbReference type="SMART" id="SM00345">
    <property type="entry name" value="HTH_GNTR"/>
    <property type="match status" value="1"/>
</dbReference>
<dbReference type="SUPFAM" id="SSF46785">
    <property type="entry name" value="Winged helix' DNA-binding domain"/>
    <property type="match status" value="1"/>
</dbReference>
<dbReference type="InterPro" id="IPR036390">
    <property type="entry name" value="WH_DNA-bd_sf"/>
</dbReference>
<dbReference type="CDD" id="cd07377">
    <property type="entry name" value="WHTH_GntR"/>
    <property type="match status" value="1"/>
</dbReference>
<name>A0A7G5FC47_9CORY</name>
<dbReference type="PRINTS" id="PR00035">
    <property type="entry name" value="HTHGNTR"/>
</dbReference>
<dbReference type="SMART" id="SM00895">
    <property type="entry name" value="FCD"/>
    <property type="match status" value="1"/>
</dbReference>
<dbReference type="Pfam" id="PF00392">
    <property type="entry name" value="GntR"/>
    <property type="match status" value="1"/>
</dbReference>
<evidence type="ECO:0000256" key="3">
    <source>
        <dbReference type="ARBA" id="ARBA00023163"/>
    </source>
</evidence>
<sequence>MSPVQPRVYTVILEWLEEKLRSGDISIGDKLPAERQLAEDFGISRASVREAIRVLDAMGLVRSGTGSGPNAGALVISEPSSALAWALRMHVATRSLPVKDIVHTRVLLESQAALEAAHGPETPERAHTLAEARQLLDLMDDPDLPSDTFHEHDAHFHILLTSLAGNIVVETIMDSLRQATIGYVAEMVAHLPSWADTRDQLQIQHRDILAAVEDRDGERASEALRHHIEWFYSLRREL</sequence>
<dbReference type="Gene3D" id="1.20.120.530">
    <property type="entry name" value="GntR ligand-binding domain-like"/>
    <property type="match status" value="1"/>
</dbReference>
<proteinExistence type="predicted"/>
<dbReference type="GO" id="GO:0003700">
    <property type="term" value="F:DNA-binding transcription factor activity"/>
    <property type="evidence" value="ECO:0007669"/>
    <property type="project" value="InterPro"/>
</dbReference>
<dbReference type="PROSITE" id="PS50949">
    <property type="entry name" value="HTH_GNTR"/>
    <property type="match status" value="1"/>
</dbReference>
<dbReference type="RefSeq" id="WP_182384998.1">
    <property type="nucleotide sequence ID" value="NZ_CP059833.1"/>
</dbReference>
<dbReference type="SUPFAM" id="SSF48008">
    <property type="entry name" value="GntR ligand-binding domain-like"/>
    <property type="match status" value="1"/>
</dbReference>
<dbReference type="AlphaFoldDB" id="A0A7G5FC47"/>
<evidence type="ECO:0000256" key="1">
    <source>
        <dbReference type="ARBA" id="ARBA00023015"/>
    </source>
</evidence>
<dbReference type="InterPro" id="IPR000524">
    <property type="entry name" value="Tscrpt_reg_HTH_GntR"/>
</dbReference>
<dbReference type="InterPro" id="IPR036388">
    <property type="entry name" value="WH-like_DNA-bd_sf"/>
</dbReference>
<dbReference type="PANTHER" id="PTHR43537">
    <property type="entry name" value="TRANSCRIPTIONAL REGULATOR, GNTR FAMILY"/>
    <property type="match status" value="1"/>
</dbReference>
<gene>
    <name evidence="5" type="ORF">HW450_07305</name>
</gene>
<keyword evidence="6" id="KW-1185">Reference proteome</keyword>
<reference evidence="5 6" key="1">
    <citation type="submission" date="2020-07" db="EMBL/GenBank/DDBJ databases">
        <title>non toxigenic Corynebacterium sp. nov from a clinical source.</title>
        <authorList>
            <person name="Bernier A.-M."/>
            <person name="Bernard K."/>
        </authorList>
    </citation>
    <scope>NUCLEOTIDE SEQUENCE [LARGE SCALE GENOMIC DNA]</scope>
    <source>
        <strain evidence="6">NML 93-0612</strain>
    </source>
</reference>
<dbReference type="Pfam" id="PF07729">
    <property type="entry name" value="FCD"/>
    <property type="match status" value="1"/>
</dbReference>
<evidence type="ECO:0000313" key="6">
    <source>
        <dbReference type="Proteomes" id="UP000515570"/>
    </source>
</evidence>
<dbReference type="InterPro" id="IPR008920">
    <property type="entry name" value="TF_FadR/GntR_C"/>
</dbReference>
<evidence type="ECO:0000313" key="5">
    <source>
        <dbReference type="EMBL" id="QMV84188.1"/>
    </source>
</evidence>
<dbReference type="InterPro" id="IPR011711">
    <property type="entry name" value="GntR_C"/>
</dbReference>
<dbReference type="EMBL" id="CP059833">
    <property type="protein sequence ID" value="QMV84188.1"/>
    <property type="molecule type" value="Genomic_DNA"/>
</dbReference>
<accession>A0A7G5FC47</accession>